<comment type="caution">
    <text evidence="2">The sequence shown here is derived from an EMBL/GenBank/DDBJ whole genome shotgun (WGS) entry which is preliminary data.</text>
</comment>
<evidence type="ECO:0000313" key="2">
    <source>
        <dbReference type="EMBL" id="RWS26708.1"/>
    </source>
</evidence>
<name>A0A443SGR1_9ACAR</name>
<dbReference type="Pfam" id="PF00014">
    <property type="entry name" value="Kunitz_BPTI"/>
    <property type="match status" value="1"/>
</dbReference>
<protein>
    <recommendedName>
        <fullName evidence="1">BPTI/Kunitz inhibitor domain-containing protein</fullName>
    </recommendedName>
</protein>
<dbReference type="OrthoDB" id="4473401at2759"/>
<dbReference type="PROSITE" id="PS50279">
    <property type="entry name" value="BPTI_KUNITZ_2"/>
    <property type="match status" value="1"/>
</dbReference>
<dbReference type="PROSITE" id="PS00280">
    <property type="entry name" value="BPTI_KUNITZ_1"/>
    <property type="match status" value="1"/>
</dbReference>
<proteinExistence type="predicted"/>
<keyword evidence="3" id="KW-1185">Reference proteome</keyword>
<evidence type="ECO:0000313" key="3">
    <source>
        <dbReference type="Proteomes" id="UP000288716"/>
    </source>
</evidence>
<dbReference type="STRING" id="299467.A0A443SGR1"/>
<dbReference type="InterPro" id="IPR002223">
    <property type="entry name" value="Kunitz_BPTI"/>
</dbReference>
<dbReference type="GO" id="GO:0004867">
    <property type="term" value="F:serine-type endopeptidase inhibitor activity"/>
    <property type="evidence" value="ECO:0007669"/>
    <property type="project" value="InterPro"/>
</dbReference>
<dbReference type="SMART" id="SM00131">
    <property type="entry name" value="KU"/>
    <property type="match status" value="1"/>
</dbReference>
<dbReference type="AlphaFoldDB" id="A0A443SGR1"/>
<feature type="domain" description="BPTI/Kunitz inhibitor" evidence="1">
    <location>
        <begin position="129"/>
        <end position="187"/>
    </location>
</feature>
<gene>
    <name evidence="2" type="ORF">B4U80_13752</name>
</gene>
<organism evidence="2 3">
    <name type="scientific">Leptotrombidium deliense</name>
    <dbReference type="NCBI Taxonomy" id="299467"/>
    <lineage>
        <taxon>Eukaryota</taxon>
        <taxon>Metazoa</taxon>
        <taxon>Ecdysozoa</taxon>
        <taxon>Arthropoda</taxon>
        <taxon>Chelicerata</taxon>
        <taxon>Arachnida</taxon>
        <taxon>Acari</taxon>
        <taxon>Acariformes</taxon>
        <taxon>Trombidiformes</taxon>
        <taxon>Prostigmata</taxon>
        <taxon>Anystina</taxon>
        <taxon>Parasitengona</taxon>
        <taxon>Trombiculoidea</taxon>
        <taxon>Trombiculidae</taxon>
        <taxon>Leptotrombidium</taxon>
    </lineage>
</organism>
<dbReference type="InterPro" id="IPR020901">
    <property type="entry name" value="Prtase_inh_Kunz-CS"/>
</dbReference>
<evidence type="ECO:0000259" key="1">
    <source>
        <dbReference type="PROSITE" id="PS50279"/>
    </source>
</evidence>
<dbReference type="VEuPathDB" id="VectorBase:LDEU005331"/>
<dbReference type="Gene3D" id="4.10.410.10">
    <property type="entry name" value="Pancreatic trypsin inhibitor Kunitz domain"/>
    <property type="match status" value="1"/>
</dbReference>
<accession>A0A443SGR1</accession>
<reference evidence="2 3" key="1">
    <citation type="journal article" date="2018" name="Gigascience">
        <title>Genomes of trombidid mites reveal novel predicted allergens and laterally-transferred genes associated with secondary metabolism.</title>
        <authorList>
            <person name="Dong X."/>
            <person name="Chaisiri K."/>
            <person name="Xia D."/>
            <person name="Armstrong S.D."/>
            <person name="Fang Y."/>
            <person name="Donnelly M.J."/>
            <person name="Kadowaki T."/>
            <person name="McGarry J.W."/>
            <person name="Darby A.C."/>
            <person name="Makepeace B.L."/>
        </authorList>
    </citation>
    <scope>NUCLEOTIDE SEQUENCE [LARGE SCALE GENOMIC DNA]</scope>
    <source>
        <strain evidence="2">UoL-UT</strain>
    </source>
</reference>
<dbReference type="Proteomes" id="UP000288716">
    <property type="component" value="Unassembled WGS sequence"/>
</dbReference>
<dbReference type="InterPro" id="IPR036880">
    <property type="entry name" value="Kunitz_BPTI_sf"/>
</dbReference>
<dbReference type="EMBL" id="NCKV01002540">
    <property type="protein sequence ID" value="RWS26708.1"/>
    <property type="molecule type" value="Genomic_DNA"/>
</dbReference>
<dbReference type="SUPFAM" id="SSF57362">
    <property type="entry name" value="BPTI-like"/>
    <property type="match status" value="1"/>
</dbReference>
<sequence length="212" mass="24204">MKTGKTTNHLSNAYVYNVLASNIDECFKIECEQQLKDDILTVTDEICDSFTAHKSNRYKKLAKRSLAASSLNIRAPRLNQDATFVDSYGNAIHSKREQFSYVVHDTDLDPNYPASIRKPQIDRGNYDFCGHLPDSGVWCTGVNGDLPPSSLHFYYDDISRECRCFYYNGCDGNANNFISPDLCYSICFRNRSENDTIPPLLTDNKLRCLYYP</sequence>